<dbReference type="PANTHER" id="PTHR43441">
    <property type="entry name" value="RIBOSOMAL-PROTEIN-SERINE ACETYLTRANSFERASE"/>
    <property type="match status" value="1"/>
</dbReference>
<name>A0A255GTL6_9ACTN</name>
<feature type="domain" description="N-acetyltransferase" evidence="1">
    <location>
        <begin position="207"/>
        <end position="374"/>
    </location>
</feature>
<reference evidence="2 3" key="1">
    <citation type="submission" date="2017-07" db="EMBL/GenBank/DDBJ databases">
        <title>Draft whole genome sequences of clinical Proprionibacteriaceae strains.</title>
        <authorList>
            <person name="Bernier A.-M."/>
            <person name="Bernard K."/>
            <person name="Domingo M.-C."/>
        </authorList>
    </citation>
    <scope>NUCLEOTIDE SEQUENCE [LARGE SCALE GENOMIC DNA]</scope>
    <source>
        <strain evidence="2 3">NML 130396</strain>
    </source>
</reference>
<proteinExistence type="predicted"/>
<dbReference type="CDD" id="cd04301">
    <property type="entry name" value="NAT_SF"/>
    <property type="match status" value="1"/>
</dbReference>
<gene>
    <name evidence="2" type="ORF">CGZ93_15885</name>
</gene>
<dbReference type="GO" id="GO:0005737">
    <property type="term" value="C:cytoplasm"/>
    <property type="evidence" value="ECO:0007669"/>
    <property type="project" value="TreeGrafter"/>
</dbReference>
<dbReference type="SUPFAM" id="SSF55729">
    <property type="entry name" value="Acyl-CoA N-acyltransferases (Nat)"/>
    <property type="match status" value="2"/>
</dbReference>
<evidence type="ECO:0000313" key="3">
    <source>
        <dbReference type="Proteomes" id="UP000216311"/>
    </source>
</evidence>
<dbReference type="AlphaFoldDB" id="A0A255GTL6"/>
<dbReference type="RefSeq" id="WP_094365135.1">
    <property type="nucleotide sequence ID" value="NZ_NMVQ01000045.1"/>
</dbReference>
<feature type="domain" description="N-acetyltransferase" evidence="1">
    <location>
        <begin position="24"/>
        <end position="189"/>
    </location>
</feature>
<dbReference type="GO" id="GO:0008999">
    <property type="term" value="F:protein-N-terminal-alanine acetyltransferase activity"/>
    <property type="evidence" value="ECO:0007669"/>
    <property type="project" value="TreeGrafter"/>
</dbReference>
<comment type="caution">
    <text evidence="2">The sequence shown here is derived from an EMBL/GenBank/DDBJ whole genome shotgun (WGS) entry which is preliminary data.</text>
</comment>
<sequence length="374" mass="41104">MPANPATPRWPDDIPTLFDTERGITLRAHTDADLPGMVEQCRDPESIRWTTVPVPYAEADARWFVDEHLRGEVAAGRLIAWAVEAEVDGVRRYCGTIDLRLTGPARAEFGLAAWPGARGRGIMAAACRMVVDWAFGPGGQRSLVWLAYAGNWPSRWLAESLGFRFAAPLRAYAPQRGELRDCWLATLTTDDPRGGVPRMPTLETDGLRLRAFTEADLPRIVEGCDDPLTQRWMPQLPAPYDLPAARQFVDWCREGDSRHDQWTWCVTATDDDRCLGAVTLFRLTDDAGTGELGYWAHPDARGRGVTSAAVRRVADFALGVDGPHQALTVRCARDNVASAAVARAAGFTETGSMTGAERLRNGSRTDLLAFSRIA</sequence>
<dbReference type="EMBL" id="NMVQ01000045">
    <property type="protein sequence ID" value="OYO18046.1"/>
    <property type="molecule type" value="Genomic_DNA"/>
</dbReference>
<dbReference type="Gene3D" id="3.40.630.30">
    <property type="match status" value="2"/>
</dbReference>
<evidence type="ECO:0000259" key="1">
    <source>
        <dbReference type="PROSITE" id="PS51186"/>
    </source>
</evidence>
<dbReference type="GO" id="GO:1990189">
    <property type="term" value="F:protein N-terminal-serine acetyltransferase activity"/>
    <property type="evidence" value="ECO:0007669"/>
    <property type="project" value="TreeGrafter"/>
</dbReference>
<keyword evidence="3" id="KW-1185">Reference proteome</keyword>
<protein>
    <submittedName>
        <fullName evidence="2">GNAT family N-acetyltransferase</fullName>
    </submittedName>
</protein>
<organism evidence="2 3">
    <name type="scientific">Enemella dayhoffiae</name>
    <dbReference type="NCBI Taxonomy" id="2016507"/>
    <lineage>
        <taxon>Bacteria</taxon>
        <taxon>Bacillati</taxon>
        <taxon>Actinomycetota</taxon>
        <taxon>Actinomycetes</taxon>
        <taxon>Propionibacteriales</taxon>
        <taxon>Propionibacteriaceae</taxon>
        <taxon>Enemella</taxon>
    </lineage>
</organism>
<dbReference type="InterPro" id="IPR016181">
    <property type="entry name" value="Acyl_CoA_acyltransferase"/>
</dbReference>
<dbReference type="InterPro" id="IPR000182">
    <property type="entry name" value="GNAT_dom"/>
</dbReference>
<dbReference type="PROSITE" id="PS51186">
    <property type="entry name" value="GNAT"/>
    <property type="match status" value="2"/>
</dbReference>
<dbReference type="InterPro" id="IPR051908">
    <property type="entry name" value="Ribosomal_N-acetyltransferase"/>
</dbReference>
<dbReference type="Pfam" id="PF13302">
    <property type="entry name" value="Acetyltransf_3"/>
    <property type="match status" value="2"/>
</dbReference>
<dbReference type="PANTHER" id="PTHR43441:SF10">
    <property type="entry name" value="ACETYLTRANSFERASE"/>
    <property type="match status" value="1"/>
</dbReference>
<dbReference type="OrthoDB" id="9795188at2"/>
<dbReference type="Proteomes" id="UP000216311">
    <property type="component" value="Unassembled WGS sequence"/>
</dbReference>
<accession>A0A255GTL6</accession>
<keyword evidence="2" id="KW-0808">Transferase</keyword>
<evidence type="ECO:0000313" key="2">
    <source>
        <dbReference type="EMBL" id="OYO18046.1"/>
    </source>
</evidence>